<name>A0AAW8W4P7_9LACO</name>
<evidence type="ECO:0000313" key="3">
    <source>
        <dbReference type="Proteomes" id="UP001254075"/>
    </source>
</evidence>
<dbReference type="AlphaFoldDB" id="A0AAW8W4P7"/>
<evidence type="ECO:0000313" key="2">
    <source>
        <dbReference type="EMBL" id="MDT7013717.1"/>
    </source>
</evidence>
<reference evidence="2" key="1">
    <citation type="submission" date="2023-08" db="EMBL/GenBank/DDBJ databases">
        <authorList>
            <person name="Page C.A."/>
            <person name="Perez-Diaz I.M."/>
        </authorList>
    </citation>
    <scope>NUCLEOTIDE SEQUENCE</scope>
    <source>
        <strain evidence="2">3.8.38</strain>
    </source>
</reference>
<dbReference type="RefSeq" id="WP_313844758.1">
    <property type="nucleotide sequence ID" value="NZ_JAVLAM010000001.1"/>
</dbReference>
<gene>
    <name evidence="2" type="ORF">RI532_04650</name>
</gene>
<feature type="region of interest" description="Disordered" evidence="1">
    <location>
        <begin position="118"/>
        <end position="137"/>
    </location>
</feature>
<dbReference type="Proteomes" id="UP001254075">
    <property type="component" value="Unassembled WGS sequence"/>
</dbReference>
<organism evidence="2 3">
    <name type="scientific">Levilactobacillus namurensis</name>
    <dbReference type="NCBI Taxonomy" id="380393"/>
    <lineage>
        <taxon>Bacteria</taxon>
        <taxon>Bacillati</taxon>
        <taxon>Bacillota</taxon>
        <taxon>Bacilli</taxon>
        <taxon>Lactobacillales</taxon>
        <taxon>Lactobacillaceae</taxon>
        <taxon>Levilactobacillus</taxon>
    </lineage>
</organism>
<evidence type="ECO:0000256" key="1">
    <source>
        <dbReference type="SAM" id="MobiDB-lite"/>
    </source>
</evidence>
<protein>
    <submittedName>
        <fullName evidence="2">Uncharacterized protein</fullName>
    </submittedName>
</protein>
<comment type="caution">
    <text evidence="2">The sequence shown here is derived from an EMBL/GenBank/DDBJ whole genome shotgun (WGS) entry which is preliminary data.</text>
</comment>
<sequence>MKQLTIVASKKDREMQNLLAGEIVESNSDIKVVSMDEKEYDDTKSKLTTANKIILLGNSKIMKSYENIVHYKVNDKFGFRYGWLANVAIIDIDEKKVDLENIDEIVAEIHRFSGIEQNSDSNMHEDSTESSIGEGENIENNQKKVKQWLNATRDLGGVGETIAIAALANPLKAVSILTSPLTAVSSAAYIGAIGTSKYNSKKKLIRDMKVALIKRFVLDKETGLNSFLNN</sequence>
<proteinExistence type="predicted"/>
<dbReference type="EMBL" id="JAVLAM010000001">
    <property type="protein sequence ID" value="MDT7013717.1"/>
    <property type="molecule type" value="Genomic_DNA"/>
</dbReference>
<accession>A0AAW8W4P7</accession>